<dbReference type="OrthoDB" id="2121828at2759"/>
<keyword evidence="12" id="KW-1185">Reference proteome</keyword>
<dbReference type="EMBL" id="CALLCH030000012">
    <property type="protein sequence ID" value="CAI4215301.1"/>
    <property type="molecule type" value="Genomic_DNA"/>
</dbReference>
<dbReference type="Gene3D" id="2.60.40.420">
    <property type="entry name" value="Cupredoxins - blue copper proteins"/>
    <property type="match status" value="3"/>
</dbReference>
<organism evidence="11 12">
    <name type="scientific">Parascedosporium putredinis</name>
    <dbReference type="NCBI Taxonomy" id="1442378"/>
    <lineage>
        <taxon>Eukaryota</taxon>
        <taxon>Fungi</taxon>
        <taxon>Dikarya</taxon>
        <taxon>Ascomycota</taxon>
        <taxon>Pezizomycotina</taxon>
        <taxon>Sordariomycetes</taxon>
        <taxon>Hypocreomycetidae</taxon>
        <taxon>Microascales</taxon>
        <taxon>Microascaceae</taxon>
        <taxon>Parascedosporium</taxon>
    </lineage>
</organism>
<evidence type="ECO:0000256" key="1">
    <source>
        <dbReference type="ARBA" id="ARBA00010609"/>
    </source>
</evidence>
<dbReference type="SUPFAM" id="SSF49503">
    <property type="entry name" value="Cupredoxins"/>
    <property type="match status" value="3"/>
</dbReference>
<evidence type="ECO:0000256" key="5">
    <source>
        <dbReference type="ARBA" id="ARBA00023008"/>
    </source>
</evidence>
<dbReference type="PROSITE" id="PS00079">
    <property type="entry name" value="MULTICOPPER_OXIDASE1"/>
    <property type="match status" value="1"/>
</dbReference>
<keyword evidence="2" id="KW-0479">Metal-binding</keyword>
<evidence type="ECO:0000313" key="12">
    <source>
        <dbReference type="Proteomes" id="UP000838763"/>
    </source>
</evidence>
<evidence type="ECO:0000313" key="11">
    <source>
        <dbReference type="EMBL" id="CAI4215301.1"/>
    </source>
</evidence>
<dbReference type="InterPro" id="IPR045087">
    <property type="entry name" value="Cu-oxidase_fam"/>
</dbReference>
<dbReference type="InterPro" id="IPR008972">
    <property type="entry name" value="Cupredoxin"/>
</dbReference>
<evidence type="ECO:0000256" key="2">
    <source>
        <dbReference type="ARBA" id="ARBA00022723"/>
    </source>
</evidence>
<dbReference type="Pfam" id="PF07732">
    <property type="entry name" value="Cu-oxidase_3"/>
    <property type="match status" value="1"/>
</dbReference>
<feature type="domain" description="Plastocyanin-like" evidence="9">
    <location>
        <begin position="371"/>
        <end position="436"/>
    </location>
</feature>
<keyword evidence="4" id="KW-0560">Oxidoreductase</keyword>
<dbReference type="Proteomes" id="UP000838763">
    <property type="component" value="Unassembled WGS sequence"/>
</dbReference>
<dbReference type="PANTHER" id="PTHR11709">
    <property type="entry name" value="MULTI-COPPER OXIDASE"/>
    <property type="match status" value="1"/>
</dbReference>
<evidence type="ECO:0000256" key="3">
    <source>
        <dbReference type="ARBA" id="ARBA00022729"/>
    </source>
</evidence>
<dbReference type="GO" id="GO:0005507">
    <property type="term" value="F:copper ion binding"/>
    <property type="evidence" value="ECO:0007669"/>
    <property type="project" value="InterPro"/>
</dbReference>
<dbReference type="Pfam" id="PF00394">
    <property type="entry name" value="Cu-oxidase"/>
    <property type="match status" value="1"/>
</dbReference>
<proteinExistence type="inferred from homology"/>
<reference evidence="11" key="1">
    <citation type="submission" date="2022-11" db="EMBL/GenBank/DDBJ databases">
        <authorList>
            <person name="Scott C."/>
            <person name="Bruce N."/>
        </authorList>
    </citation>
    <scope>NUCLEOTIDE SEQUENCE</scope>
</reference>
<dbReference type="InterPro" id="IPR033138">
    <property type="entry name" value="Cu_oxidase_CS"/>
</dbReference>
<protein>
    <recommendedName>
        <fullName evidence="13">Laccase</fullName>
    </recommendedName>
</protein>
<comment type="similarity">
    <text evidence="1">Belongs to the multicopper oxidase family.</text>
</comment>
<dbReference type="CDD" id="cd13876">
    <property type="entry name" value="CuRO_2_Abr2_like"/>
    <property type="match status" value="1"/>
</dbReference>
<evidence type="ECO:0000259" key="10">
    <source>
        <dbReference type="Pfam" id="PF07732"/>
    </source>
</evidence>
<dbReference type="InterPro" id="IPR001117">
    <property type="entry name" value="Cu-oxidase_2nd"/>
</dbReference>
<evidence type="ECO:0000256" key="4">
    <source>
        <dbReference type="ARBA" id="ARBA00023002"/>
    </source>
</evidence>
<feature type="domain" description="Plastocyanin-like" evidence="10">
    <location>
        <begin position="3"/>
        <end position="58"/>
    </location>
</feature>
<feature type="region of interest" description="Disordered" evidence="7">
    <location>
        <begin position="301"/>
        <end position="320"/>
    </location>
</feature>
<feature type="domain" description="Plastocyanin-like" evidence="8">
    <location>
        <begin position="113"/>
        <end position="275"/>
    </location>
</feature>
<dbReference type="InterPro" id="IPR011707">
    <property type="entry name" value="Cu-oxidase-like_N"/>
</dbReference>
<keyword evidence="5" id="KW-0186">Copper</keyword>
<evidence type="ECO:0000256" key="7">
    <source>
        <dbReference type="SAM" id="MobiDB-lite"/>
    </source>
</evidence>
<name>A0A9P1H491_9PEZI</name>
<evidence type="ECO:0008006" key="13">
    <source>
        <dbReference type="Google" id="ProtNLM"/>
    </source>
</evidence>
<dbReference type="AlphaFoldDB" id="A0A9P1H491"/>
<sequence length="441" mass="47874">MLGSPWSDGAPGVSQRPIPRGHSFTYRWTATIHGSYWYHSHSRHQIEDGLFGALVVDPYPDAPKPFGEISTRALAVKAMDAADRSAHALLLSDFRNTTGDEAWEITQLAELDPACWDSILINGKGKVTCPDPSNIDSLLSDLQRTQLGRMNVTMTSKGCYPPQLMALAWNGRGNGSAVPHHMFEECQATEGTQEVVRVRHRSSCADESWVALHFIGAFQSLTAAVSIDEHPMWVYAVDGGYVEPRQVQALTVTNGERYSVLVQANRAGQFAIRVASVNDPQIIVGHATLDVEIGGVAAGGRRPAPAGTLHQRRGEADVGRRGVLRPDVGETMGNAQPAYIWSMNSTPLESASLEDRVPFLLDPQPAVNLTVATANDTWVDLVLVTHASPNPAHPIHKHGVKMHLLGVGYGPWTWSSVEEAAAQNPAAFNLVDPRSRMASRP</sequence>
<dbReference type="GO" id="GO:0016491">
    <property type="term" value="F:oxidoreductase activity"/>
    <property type="evidence" value="ECO:0007669"/>
    <property type="project" value="UniProtKB-KW"/>
</dbReference>
<evidence type="ECO:0000259" key="9">
    <source>
        <dbReference type="Pfam" id="PF07731"/>
    </source>
</evidence>
<keyword evidence="6" id="KW-0325">Glycoprotein</keyword>
<evidence type="ECO:0000259" key="8">
    <source>
        <dbReference type="Pfam" id="PF00394"/>
    </source>
</evidence>
<dbReference type="InterPro" id="IPR011706">
    <property type="entry name" value="Cu-oxidase_C"/>
</dbReference>
<keyword evidence="3" id="KW-0732">Signal</keyword>
<comment type="caution">
    <text evidence="11">The sequence shown here is derived from an EMBL/GenBank/DDBJ whole genome shotgun (WGS) entry which is preliminary data.</text>
</comment>
<dbReference type="PANTHER" id="PTHR11709:SF488">
    <property type="entry name" value="LACCASE-RELATED"/>
    <property type="match status" value="1"/>
</dbReference>
<evidence type="ECO:0000256" key="6">
    <source>
        <dbReference type="ARBA" id="ARBA00023180"/>
    </source>
</evidence>
<accession>A0A9P1H491</accession>
<gene>
    <name evidence="11" type="ORF">PPNO1_LOCUS5014</name>
</gene>
<dbReference type="Pfam" id="PF07731">
    <property type="entry name" value="Cu-oxidase_2"/>
    <property type="match status" value="1"/>
</dbReference>